<accession>A0A537L5D7</accession>
<comment type="similarity">
    <text evidence="3">Belongs to the KhpA RNA-binding protein family.</text>
</comment>
<protein>
    <recommendedName>
        <fullName evidence="3">RNA-binding protein KhpA</fullName>
    </recommendedName>
    <alternativeName>
        <fullName evidence="3">KH-domain protein A</fullName>
    </alternativeName>
</protein>
<name>A0A537L5D7_9BACT</name>
<comment type="function">
    <text evidence="3">A probable RNA chaperone. Forms a complex with KhpB which binds to cellular RNA and controls its expression. Plays a role in peptidoglycan (PG) homeostasis and cell length regulation.</text>
</comment>
<dbReference type="InterPro" id="IPR015946">
    <property type="entry name" value="KH_dom-like_a/b"/>
</dbReference>
<dbReference type="EMBL" id="VBAJ01000283">
    <property type="protein sequence ID" value="TMJ03210.1"/>
    <property type="molecule type" value="Genomic_DNA"/>
</dbReference>
<dbReference type="GO" id="GO:0008360">
    <property type="term" value="P:regulation of cell shape"/>
    <property type="evidence" value="ECO:0007669"/>
    <property type="project" value="UniProtKB-KW"/>
</dbReference>
<dbReference type="CDD" id="cd22533">
    <property type="entry name" value="KH-II_YlqC-like"/>
    <property type="match status" value="1"/>
</dbReference>
<dbReference type="InterPro" id="IPR009019">
    <property type="entry name" value="KH_sf_prok-type"/>
</dbReference>
<keyword evidence="2 3" id="KW-0694">RNA-binding</keyword>
<evidence type="ECO:0000313" key="7">
    <source>
        <dbReference type="Proteomes" id="UP000318661"/>
    </source>
</evidence>
<dbReference type="PANTHER" id="PTHR34654">
    <property type="entry name" value="UPF0109 PROTEIN SCO5592"/>
    <property type="match status" value="1"/>
</dbReference>
<evidence type="ECO:0000313" key="5">
    <source>
        <dbReference type="EMBL" id="TMJ11159.1"/>
    </source>
</evidence>
<proteinExistence type="inferred from homology"/>
<organism evidence="4 7">
    <name type="scientific">Candidatus Segetimicrobium genomatis</name>
    <dbReference type="NCBI Taxonomy" id="2569760"/>
    <lineage>
        <taxon>Bacteria</taxon>
        <taxon>Bacillati</taxon>
        <taxon>Candidatus Sysuimicrobiota</taxon>
        <taxon>Candidatus Sysuimicrobiia</taxon>
        <taxon>Candidatus Sysuimicrobiales</taxon>
        <taxon>Candidatus Segetimicrobiaceae</taxon>
        <taxon>Candidatus Segetimicrobium</taxon>
    </lineage>
</organism>
<dbReference type="HAMAP" id="MF_00088">
    <property type="entry name" value="KhpA"/>
    <property type="match status" value="1"/>
</dbReference>
<dbReference type="Gene3D" id="3.30.300.20">
    <property type="match status" value="1"/>
</dbReference>
<keyword evidence="1 3" id="KW-0963">Cytoplasm</keyword>
<dbReference type="GO" id="GO:0005737">
    <property type="term" value="C:cytoplasm"/>
    <property type="evidence" value="ECO:0007669"/>
    <property type="project" value="UniProtKB-SubCell"/>
</dbReference>
<dbReference type="InterPro" id="IPR020627">
    <property type="entry name" value="KhpA"/>
</dbReference>
<dbReference type="PANTHER" id="PTHR34654:SF1">
    <property type="entry name" value="RNA-BINDING PROTEIN KHPA"/>
    <property type="match status" value="1"/>
</dbReference>
<evidence type="ECO:0000313" key="4">
    <source>
        <dbReference type="EMBL" id="TMJ03210.1"/>
    </source>
</evidence>
<evidence type="ECO:0000256" key="3">
    <source>
        <dbReference type="HAMAP-Rule" id="MF_00088"/>
    </source>
</evidence>
<evidence type="ECO:0000313" key="6">
    <source>
        <dbReference type="Proteomes" id="UP000315217"/>
    </source>
</evidence>
<keyword evidence="3" id="KW-0143">Chaperone</keyword>
<comment type="subcellular location">
    <subcellularLocation>
        <location evidence="3">Cytoplasm</location>
    </subcellularLocation>
</comment>
<comment type="subunit">
    <text evidence="3">Forms a complex with KhpB.</text>
</comment>
<reference evidence="6 7" key="1">
    <citation type="journal article" date="2019" name="Nat. Microbiol.">
        <title>Mediterranean grassland soil C-N compound turnover is dependent on rainfall and depth, and is mediated by genomically divergent microorganisms.</title>
        <authorList>
            <person name="Diamond S."/>
            <person name="Andeer P.F."/>
            <person name="Li Z."/>
            <person name="Crits-Christoph A."/>
            <person name="Burstein D."/>
            <person name="Anantharaman K."/>
            <person name="Lane K.R."/>
            <person name="Thomas B.C."/>
            <person name="Pan C."/>
            <person name="Northen T.R."/>
            <person name="Banfield J.F."/>
        </authorList>
    </citation>
    <scope>NUCLEOTIDE SEQUENCE [LARGE SCALE GENOMIC DNA]</scope>
    <source>
        <strain evidence="5">NP_1</strain>
        <strain evidence="4">NP_2</strain>
    </source>
</reference>
<dbReference type="PROSITE" id="PS50084">
    <property type="entry name" value="KH_TYPE_1"/>
    <property type="match status" value="1"/>
</dbReference>
<dbReference type="SUPFAM" id="SSF54814">
    <property type="entry name" value="Prokaryotic type KH domain (KH-domain type II)"/>
    <property type="match status" value="1"/>
</dbReference>
<dbReference type="GO" id="GO:0003723">
    <property type="term" value="F:RNA binding"/>
    <property type="evidence" value="ECO:0007669"/>
    <property type="project" value="UniProtKB-UniRule"/>
</dbReference>
<comment type="caution">
    <text evidence="4">The sequence shown here is derived from an EMBL/GenBank/DDBJ whole genome shotgun (WGS) entry which is preliminary data.</text>
</comment>
<dbReference type="Proteomes" id="UP000315217">
    <property type="component" value="Unassembled WGS sequence"/>
</dbReference>
<dbReference type="EMBL" id="VBAI01000076">
    <property type="protein sequence ID" value="TMJ11159.1"/>
    <property type="molecule type" value="Genomic_DNA"/>
</dbReference>
<keyword evidence="3" id="KW-0961">Cell wall biogenesis/degradation</keyword>
<dbReference type="GO" id="GO:0071555">
    <property type="term" value="P:cell wall organization"/>
    <property type="evidence" value="ECO:0007669"/>
    <property type="project" value="UniProtKB-KW"/>
</dbReference>
<dbReference type="NCBIfam" id="NF001748">
    <property type="entry name" value="PRK00468.1"/>
    <property type="match status" value="1"/>
</dbReference>
<dbReference type="Pfam" id="PF13083">
    <property type="entry name" value="KH_KhpA-B"/>
    <property type="match status" value="1"/>
</dbReference>
<dbReference type="AlphaFoldDB" id="A0A537L5D7"/>
<dbReference type="GO" id="GO:0009252">
    <property type="term" value="P:peptidoglycan biosynthetic process"/>
    <property type="evidence" value="ECO:0007669"/>
    <property type="project" value="UniProtKB-UniRule"/>
</dbReference>
<gene>
    <name evidence="3" type="primary">khpA</name>
    <name evidence="5" type="ORF">E6G98_05760</name>
    <name evidence="4" type="ORF">E6G99_11595</name>
</gene>
<dbReference type="Proteomes" id="UP000318661">
    <property type="component" value="Unassembled WGS sequence"/>
</dbReference>
<evidence type="ECO:0000256" key="1">
    <source>
        <dbReference type="ARBA" id="ARBA00022490"/>
    </source>
</evidence>
<sequence length="76" mass="8271">MRGLVEFIAKALVDHPEAVRVRQVEGERSIVIEVTVAPDDVGKIIGKQGRIVNALRTVVKAAAVRTGKRVTVEILQ</sequence>
<evidence type="ECO:0000256" key="2">
    <source>
        <dbReference type="ARBA" id="ARBA00022884"/>
    </source>
</evidence>
<keyword evidence="3" id="KW-0133">Cell shape</keyword>